<gene>
    <name evidence="1" type="ORF">T4B_3759</name>
</gene>
<keyword evidence="2" id="KW-1185">Reference proteome</keyword>
<dbReference type="AlphaFoldDB" id="A0A0V1JEL7"/>
<dbReference type="Proteomes" id="UP000054805">
    <property type="component" value="Unassembled WGS sequence"/>
</dbReference>
<reference evidence="1 2" key="1">
    <citation type="submission" date="2015-01" db="EMBL/GenBank/DDBJ databases">
        <title>Evolution of Trichinella species and genotypes.</title>
        <authorList>
            <person name="Korhonen P.K."/>
            <person name="Edoardo P."/>
            <person name="Giuseppe L.R."/>
            <person name="Gasser R.B."/>
        </authorList>
    </citation>
    <scope>NUCLEOTIDE SEQUENCE [LARGE SCALE GENOMIC DNA]</scope>
    <source>
        <strain evidence="1">ISS588</strain>
    </source>
</reference>
<accession>A0A0V1JEL7</accession>
<evidence type="ECO:0000313" key="2">
    <source>
        <dbReference type="Proteomes" id="UP000054805"/>
    </source>
</evidence>
<dbReference type="EMBL" id="JYDS01000009">
    <property type="protein sequence ID" value="KRZ33420.1"/>
    <property type="molecule type" value="Genomic_DNA"/>
</dbReference>
<evidence type="ECO:0000313" key="1">
    <source>
        <dbReference type="EMBL" id="KRZ33420.1"/>
    </source>
</evidence>
<sequence length="63" mass="7339">MISIIRNTTIFSHITYALSINLKVEFFSSKIQYLVIVNCTKMNKLVRYKDRTLLIIKSSNLSI</sequence>
<organism evidence="1 2">
    <name type="scientific">Trichinella pseudospiralis</name>
    <name type="common">Parasitic roundworm</name>
    <dbReference type="NCBI Taxonomy" id="6337"/>
    <lineage>
        <taxon>Eukaryota</taxon>
        <taxon>Metazoa</taxon>
        <taxon>Ecdysozoa</taxon>
        <taxon>Nematoda</taxon>
        <taxon>Enoplea</taxon>
        <taxon>Dorylaimia</taxon>
        <taxon>Trichinellida</taxon>
        <taxon>Trichinellidae</taxon>
        <taxon>Trichinella</taxon>
    </lineage>
</organism>
<name>A0A0V1JEL7_TRIPS</name>
<protein>
    <submittedName>
        <fullName evidence="1">Uncharacterized protein</fullName>
    </submittedName>
</protein>
<proteinExistence type="predicted"/>
<comment type="caution">
    <text evidence="1">The sequence shown here is derived from an EMBL/GenBank/DDBJ whole genome shotgun (WGS) entry which is preliminary data.</text>
</comment>